<name>A0A0M3IQD0_ASCLU</name>
<proteinExistence type="predicted"/>
<dbReference type="Proteomes" id="UP000036681">
    <property type="component" value="Unplaced"/>
</dbReference>
<feature type="region of interest" description="Disordered" evidence="1">
    <location>
        <begin position="87"/>
        <end position="107"/>
    </location>
</feature>
<accession>A0A0M3IQD0</accession>
<dbReference type="WBParaSite" id="ALUE_0002095801-mRNA-1">
    <property type="protein sequence ID" value="ALUE_0002095801-mRNA-1"/>
    <property type="gene ID" value="ALUE_0002095801"/>
</dbReference>
<feature type="compositionally biased region" description="Polar residues" evidence="1">
    <location>
        <begin position="1"/>
        <end position="10"/>
    </location>
</feature>
<dbReference type="AlphaFoldDB" id="A0A0M3IQD0"/>
<evidence type="ECO:0000313" key="2">
    <source>
        <dbReference type="Proteomes" id="UP000036681"/>
    </source>
</evidence>
<feature type="compositionally biased region" description="Basic and acidic residues" evidence="1">
    <location>
        <begin position="19"/>
        <end position="50"/>
    </location>
</feature>
<evidence type="ECO:0000256" key="1">
    <source>
        <dbReference type="SAM" id="MobiDB-lite"/>
    </source>
</evidence>
<organism evidence="2 3">
    <name type="scientific">Ascaris lumbricoides</name>
    <name type="common">Giant roundworm</name>
    <dbReference type="NCBI Taxonomy" id="6252"/>
    <lineage>
        <taxon>Eukaryota</taxon>
        <taxon>Metazoa</taxon>
        <taxon>Ecdysozoa</taxon>
        <taxon>Nematoda</taxon>
        <taxon>Chromadorea</taxon>
        <taxon>Rhabditida</taxon>
        <taxon>Spirurina</taxon>
        <taxon>Ascaridomorpha</taxon>
        <taxon>Ascaridoidea</taxon>
        <taxon>Ascarididae</taxon>
        <taxon>Ascaris</taxon>
    </lineage>
</organism>
<evidence type="ECO:0000313" key="3">
    <source>
        <dbReference type="WBParaSite" id="ALUE_0002095801-mRNA-1"/>
    </source>
</evidence>
<keyword evidence="2" id="KW-1185">Reference proteome</keyword>
<protein>
    <submittedName>
        <fullName evidence="3">Uncharacterized protein</fullName>
    </submittedName>
</protein>
<sequence>MLHNLASNNGCGDAANFADSKKKNIRKEEVENEFDDRIPEISSEEFHEKFQSSFMTGDHQKIPQVGTQRQSCDEKATPLKTIITSTDCQRTPEQRGKPAPPPRQPYFEWSPKLRRIKRSIVDQTTSFRKINFDIF</sequence>
<feature type="region of interest" description="Disordered" evidence="1">
    <location>
        <begin position="1"/>
        <end position="75"/>
    </location>
</feature>
<reference evidence="3" key="1">
    <citation type="submission" date="2017-02" db="UniProtKB">
        <authorList>
            <consortium name="WormBaseParasite"/>
        </authorList>
    </citation>
    <scope>IDENTIFICATION</scope>
</reference>